<name>A0A7W6S3A9_9HYPH</name>
<comment type="caution">
    <text evidence="1">The sequence shown here is derived from an EMBL/GenBank/DDBJ whole genome shotgun (WGS) entry which is preliminary data.</text>
</comment>
<dbReference type="RefSeq" id="WP_183820853.1">
    <property type="nucleotide sequence ID" value="NZ_JACIGW010000001.1"/>
</dbReference>
<dbReference type="EMBL" id="JACIHM010000001">
    <property type="protein sequence ID" value="MBB4445879.1"/>
    <property type="molecule type" value="Genomic_DNA"/>
</dbReference>
<keyword evidence="5" id="KW-1185">Reference proteome</keyword>
<dbReference type="AlphaFoldDB" id="A0A7W6S3A9"/>
<evidence type="ECO:0000313" key="6">
    <source>
        <dbReference type="Proteomes" id="UP000576087"/>
    </source>
</evidence>
<protein>
    <submittedName>
        <fullName evidence="1">Uncharacterized protein</fullName>
    </submittedName>
</protein>
<dbReference type="Proteomes" id="UP000520770">
    <property type="component" value="Unassembled WGS sequence"/>
</dbReference>
<gene>
    <name evidence="2" type="ORF">GGE31_001661</name>
    <name evidence="1" type="ORF">GGE33_000124</name>
    <name evidence="3" type="ORF">GGE35_001661</name>
</gene>
<dbReference type="EMBL" id="JACIGY010000001">
    <property type="protein sequence ID" value="MBB4411190.1"/>
    <property type="molecule type" value="Genomic_DNA"/>
</dbReference>
<evidence type="ECO:0000313" key="5">
    <source>
        <dbReference type="Proteomes" id="UP000524535"/>
    </source>
</evidence>
<evidence type="ECO:0000313" key="3">
    <source>
        <dbReference type="EMBL" id="MBB4445879.1"/>
    </source>
</evidence>
<evidence type="ECO:0000313" key="1">
    <source>
        <dbReference type="EMBL" id="MBB4346416.1"/>
    </source>
</evidence>
<organism evidence="1 4">
    <name type="scientific">Aliirhizobium cellulosilyticum</name>
    <dbReference type="NCBI Taxonomy" id="393664"/>
    <lineage>
        <taxon>Bacteria</taxon>
        <taxon>Pseudomonadati</taxon>
        <taxon>Pseudomonadota</taxon>
        <taxon>Alphaproteobacteria</taxon>
        <taxon>Hyphomicrobiales</taxon>
        <taxon>Rhizobiaceae</taxon>
        <taxon>Aliirhizobium</taxon>
    </lineage>
</organism>
<evidence type="ECO:0000313" key="4">
    <source>
        <dbReference type="Proteomes" id="UP000520770"/>
    </source>
</evidence>
<dbReference type="Proteomes" id="UP000524535">
    <property type="component" value="Unassembled WGS sequence"/>
</dbReference>
<dbReference type="EMBL" id="JACIGW010000001">
    <property type="protein sequence ID" value="MBB4346416.1"/>
    <property type="molecule type" value="Genomic_DNA"/>
</dbReference>
<sequence length="92" mass="10014">MGKFAMNDREPPATGIRFTVGRDRSGRWIVNDAQGKVGGLFTDRASAVHFAMFESDHTPGAVWCLPEHVTLTLGEAFEPRRLSAASRVAGRA</sequence>
<reference evidence="4 5" key="1">
    <citation type="submission" date="2020-08" db="EMBL/GenBank/DDBJ databases">
        <title>Genomic Encyclopedia of Type Strains, Phase IV (KMG-V): Genome sequencing to study the core and pangenomes of soil and plant-associated prokaryotes.</title>
        <authorList>
            <person name="Whitman W."/>
        </authorList>
    </citation>
    <scope>NUCLEOTIDE SEQUENCE [LARGE SCALE GENOMIC DNA]</scope>
    <source>
        <strain evidence="2 5">SEMIA 444</strain>
        <strain evidence="1 4">SEMIA 448</strain>
        <strain evidence="3 6">SEMIA 452</strain>
    </source>
</reference>
<proteinExistence type="predicted"/>
<evidence type="ECO:0000313" key="2">
    <source>
        <dbReference type="EMBL" id="MBB4411190.1"/>
    </source>
</evidence>
<dbReference type="Proteomes" id="UP000576087">
    <property type="component" value="Unassembled WGS sequence"/>
</dbReference>
<accession>A0A7W6S3A9</accession>